<dbReference type="HOGENOM" id="CLU_037628_3_2_9"/>
<name>D4LUN4_9FIRM</name>
<evidence type="ECO:0000313" key="6">
    <source>
        <dbReference type="EMBL" id="CBL24492.1"/>
    </source>
</evidence>
<dbReference type="AlphaFoldDB" id="D4LUN4"/>
<gene>
    <name evidence="6" type="ORF">CK5_32890</name>
</gene>
<dbReference type="RefSeq" id="WP_015543244.1">
    <property type="nucleotide sequence ID" value="NC_021022.1"/>
</dbReference>
<comment type="subcellular location">
    <subcellularLocation>
        <location evidence="1">Cell envelope</location>
    </subcellularLocation>
</comment>
<feature type="transmembrane region" description="Helical" evidence="4">
    <location>
        <begin position="12"/>
        <end position="33"/>
    </location>
</feature>
<dbReference type="PATRIC" id="fig|657314.3.peg.3181"/>
<dbReference type="GO" id="GO:0030246">
    <property type="term" value="F:carbohydrate binding"/>
    <property type="evidence" value="ECO:0007669"/>
    <property type="project" value="UniProtKB-ARBA"/>
</dbReference>
<dbReference type="PANTHER" id="PTHR46847:SF3">
    <property type="entry name" value="GALACTOFURANOSE-BINDING PROTEIN YTFQ"/>
    <property type="match status" value="1"/>
</dbReference>
<sequence>MKNTHFFHKKSYTYVAFFFFAAIIATVILLYNYQTDGKDKSIQDTASPVRVGLSITDSNYQWINDQISTFEKAASDNNMVLVYHNIDQPDSQKQINDINTLISQDVSYLIIMPVDDSVLDVVFNIEKIKSGDLPLIVIADQIPDTAPYVFFIQTNYREEGQTCAQIISDTYAGKSCNLIEIKGPANSYIATKRYQGFHDEIRKYSNMHIEATVSSDFNRQTAQDAMERLIASETSPKIDAIFSCSDEDGLGVLNALNLSGYFDHSDVTLVSIDGTQDILMAITAGEYKATVQSSPRLGYAAFDLIAQLERGYDGTHRILLPYRIYDSDNALTYLTNLF</sequence>
<dbReference type="CDD" id="cd06309">
    <property type="entry name" value="PBP1_galactofuranose_YtfQ-like"/>
    <property type="match status" value="1"/>
</dbReference>
<reference evidence="6 7" key="1">
    <citation type="submission" date="2010-03" db="EMBL/GenBank/DDBJ databases">
        <title>The genome sequence of Ruminococcus obeum A2-162.</title>
        <authorList>
            <consortium name="metaHIT consortium -- http://www.metahit.eu/"/>
            <person name="Pajon A."/>
            <person name="Turner K."/>
            <person name="Parkhill J."/>
            <person name="Duncan S."/>
            <person name="Flint H."/>
        </authorList>
    </citation>
    <scope>NUCLEOTIDE SEQUENCE [LARGE SCALE GENOMIC DNA]</scope>
    <source>
        <strain evidence="6 7">A2-162</strain>
    </source>
</reference>
<keyword evidence="4" id="KW-0472">Membrane</keyword>
<dbReference type="Proteomes" id="UP000008955">
    <property type="component" value="Chromosome"/>
</dbReference>
<dbReference type="SUPFAM" id="SSF53822">
    <property type="entry name" value="Periplasmic binding protein-like I"/>
    <property type="match status" value="1"/>
</dbReference>
<evidence type="ECO:0000256" key="2">
    <source>
        <dbReference type="ARBA" id="ARBA00007639"/>
    </source>
</evidence>
<proteinExistence type="inferred from homology"/>
<dbReference type="PANTHER" id="PTHR46847">
    <property type="entry name" value="D-ALLOSE-BINDING PERIPLASMIC PROTEIN-RELATED"/>
    <property type="match status" value="1"/>
</dbReference>
<evidence type="ECO:0000256" key="1">
    <source>
        <dbReference type="ARBA" id="ARBA00004196"/>
    </source>
</evidence>
<reference evidence="6 7" key="2">
    <citation type="submission" date="2010-03" db="EMBL/GenBank/DDBJ databases">
        <authorList>
            <person name="Pajon A."/>
        </authorList>
    </citation>
    <scope>NUCLEOTIDE SEQUENCE [LARGE SCALE GENOMIC DNA]</scope>
    <source>
        <strain evidence="6 7">A2-162</strain>
    </source>
</reference>
<evidence type="ECO:0000256" key="3">
    <source>
        <dbReference type="ARBA" id="ARBA00022729"/>
    </source>
</evidence>
<dbReference type="Pfam" id="PF13407">
    <property type="entry name" value="Peripla_BP_4"/>
    <property type="match status" value="1"/>
</dbReference>
<keyword evidence="3" id="KW-0732">Signal</keyword>
<comment type="similarity">
    <text evidence="2">Belongs to the bacterial solute-binding protein 2 family.</text>
</comment>
<dbReference type="Gene3D" id="3.40.50.2300">
    <property type="match status" value="2"/>
</dbReference>
<evidence type="ECO:0000259" key="5">
    <source>
        <dbReference type="Pfam" id="PF13407"/>
    </source>
</evidence>
<dbReference type="EMBL" id="FP929054">
    <property type="protein sequence ID" value="CBL24492.1"/>
    <property type="molecule type" value="Genomic_DNA"/>
</dbReference>
<keyword evidence="4" id="KW-0812">Transmembrane</keyword>
<keyword evidence="4" id="KW-1133">Transmembrane helix</keyword>
<organism evidence="6 7">
    <name type="scientific">Blautia obeum A2-162</name>
    <dbReference type="NCBI Taxonomy" id="657314"/>
    <lineage>
        <taxon>Bacteria</taxon>
        <taxon>Bacillati</taxon>
        <taxon>Bacillota</taxon>
        <taxon>Clostridia</taxon>
        <taxon>Lachnospirales</taxon>
        <taxon>Lachnospiraceae</taxon>
        <taxon>Blautia</taxon>
    </lineage>
</organism>
<feature type="domain" description="Periplasmic binding protein" evidence="5">
    <location>
        <begin position="51"/>
        <end position="311"/>
    </location>
</feature>
<protein>
    <submittedName>
        <fullName evidence="6">ABC-type sugar transport system, periplasmic component</fullName>
    </submittedName>
</protein>
<keyword evidence="6" id="KW-0813">Transport</keyword>
<evidence type="ECO:0000313" key="7">
    <source>
        <dbReference type="Proteomes" id="UP000008955"/>
    </source>
</evidence>
<dbReference type="GO" id="GO:0030313">
    <property type="term" value="C:cell envelope"/>
    <property type="evidence" value="ECO:0007669"/>
    <property type="project" value="UniProtKB-SubCell"/>
</dbReference>
<dbReference type="InterPro" id="IPR028082">
    <property type="entry name" value="Peripla_BP_I"/>
</dbReference>
<dbReference type="KEGG" id="rob:CK5_32890"/>
<keyword evidence="6" id="KW-0762">Sugar transport</keyword>
<dbReference type="InterPro" id="IPR025997">
    <property type="entry name" value="SBP_2_dom"/>
</dbReference>
<evidence type="ECO:0000256" key="4">
    <source>
        <dbReference type="SAM" id="Phobius"/>
    </source>
</evidence>
<accession>D4LUN4</accession>
<keyword evidence="7" id="KW-1185">Reference proteome</keyword>